<evidence type="ECO:0000259" key="2">
    <source>
        <dbReference type="Pfam" id="PF04264"/>
    </source>
</evidence>
<evidence type="ECO:0000256" key="1">
    <source>
        <dbReference type="ARBA" id="ARBA00008812"/>
    </source>
</evidence>
<gene>
    <name evidence="3" type="ORF">HMPREF0293_1898</name>
</gene>
<dbReference type="Proteomes" id="UP000006237">
    <property type="component" value="Unassembled WGS sequence"/>
</dbReference>
<sequence>MDNHPELTFTITGAEVGDGTEGTVSGDITIKGVTKPVTFDVEVLGIQEDQNGDTRLGFEASTKLNRKDFGIDFQAPLNGGGVLVGEKINIVIEGSALKNA</sequence>
<dbReference type="Pfam" id="PF04264">
    <property type="entry name" value="YceI"/>
    <property type="match status" value="1"/>
</dbReference>
<comment type="caution">
    <text evidence="3">The sequence shown here is derived from an EMBL/GenBank/DDBJ whole genome shotgun (WGS) entry which is preliminary data.</text>
</comment>
<dbReference type="EMBL" id="ACHF01000067">
    <property type="protein sequence ID" value="EEI62749.1"/>
    <property type="molecule type" value="Genomic_DNA"/>
</dbReference>
<organism evidence="3 4">
    <name type="scientific">Corynebacterium glucuronolyticum ATCC 51866</name>
    <dbReference type="NCBI Taxonomy" id="548478"/>
    <lineage>
        <taxon>Bacteria</taxon>
        <taxon>Bacillati</taxon>
        <taxon>Actinomycetota</taxon>
        <taxon>Actinomycetes</taxon>
        <taxon>Mycobacteriales</taxon>
        <taxon>Corynebacteriaceae</taxon>
        <taxon>Corynebacterium</taxon>
    </lineage>
</organism>
<evidence type="ECO:0000313" key="4">
    <source>
        <dbReference type="Proteomes" id="UP000006237"/>
    </source>
</evidence>
<dbReference type="PANTHER" id="PTHR34406:SF1">
    <property type="entry name" value="PROTEIN YCEI"/>
    <property type="match status" value="1"/>
</dbReference>
<dbReference type="InterPro" id="IPR036761">
    <property type="entry name" value="TTHA0802/YceI-like_sf"/>
</dbReference>
<comment type="similarity">
    <text evidence="1">Belongs to the UPF0312 family.</text>
</comment>
<evidence type="ECO:0000313" key="3">
    <source>
        <dbReference type="EMBL" id="EEI62749.1"/>
    </source>
</evidence>
<dbReference type="PANTHER" id="PTHR34406">
    <property type="entry name" value="PROTEIN YCEI"/>
    <property type="match status" value="1"/>
</dbReference>
<dbReference type="InterPro" id="IPR007372">
    <property type="entry name" value="Lipid/polyisoprenoid-bd_YceI"/>
</dbReference>
<keyword evidence="4" id="KW-1185">Reference proteome</keyword>
<feature type="domain" description="Lipid/polyisoprenoid-binding YceI-like" evidence="2">
    <location>
        <begin position="2"/>
        <end position="94"/>
    </location>
</feature>
<dbReference type="SUPFAM" id="SSF101874">
    <property type="entry name" value="YceI-like"/>
    <property type="match status" value="1"/>
</dbReference>
<accession>A0ABP2DSY2</accession>
<proteinExistence type="inferred from homology"/>
<dbReference type="Gene3D" id="2.40.128.110">
    <property type="entry name" value="Lipid/polyisoprenoid-binding, YceI-like"/>
    <property type="match status" value="1"/>
</dbReference>
<reference evidence="3 4" key="1">
    <citation type="submission" date="2009-01" db="EMBL/GenBank/DDBJ databases">
        <authorList>
            <person name="Qin X."/>
            <person name="Bachman B."/>
            <person name="Battles P."/>
            <person name="Bell A."/>
            <person name="Bess C."/>
            <person name="Bickham C."/>
            <person name="Chaboub L."/>
            <person name="Chen D."/>
            <person name="Coyle M."/>
            <person name="Deiros D.R."/>
            <person name="Dinh H."/>
            <person name="Forbes L."/>
            <person name="Fowler G."/>
            <person name="Francisco L."/>
            <person name="Fu Q."/>
            <person name="Gubbala S."/>
            <person name="Hale W."/>
            <person name="Han Y."/>
            <person name="Hemphill L."/>
            <person name="Highlander S.K."/>
            <person name="Hirani K."/>
            <person name="Hogues M."/>
            <person name="Jackson L."/>
            <person name="Jakkamsetti A."/>
            <person name="Javaid M."/>
            <person name="Jiang H."/>
            <person name="Korchina V."/>
            <person name="Kovar C."/>
            <person name="Lara F."/>
            <person name="Lee S."/>
            <person name="Mata R."/>
            <person name="Mathew T."/>
            <person name="Moen C."/>
            <person name="Morales K."/>
            <person name="Munidasa M."/>
            <person name="Nazareth L."/>
            <person name="Ngo R."/>
            <person name="Nguyen L."/>
            <person name="Okwuonu G."/>
            <person name="Ongeri F."/>
            <person name="Patil S."/>
            <person name="Petrosino J."/>
            <person name="Pham C."/>
            <person name="Pham P."/>
            <person name="Pu L.-L."/>
            <person name="Puazo M."/>
            <person name="Raj R."/>
            <person name="Reid J."/>
            <person name="Rouhana J."/>
            <person name="Saada N."/>
            <person name="Shang Y."/>
            <person name="Simmons D."/>
            <person name="Thornton R."/>
            <person name="Warren J."/>
            <person name="Weissenberger G."/>
            <person name="Zhang J."/>
            <person name="Zhang L."/>
            <person name="Zhou C."/>
            <person name="Zhu D."/>
            <person name="Muzny D."/>
            <person name="Worley K."/>
            <person name="Gibbs R."/>
        </authorList>
    </citation>
    <scope>NUCLEOTIDE SEQUENCE [LARGE SCALE GENOMIC DNA]</scope>
    <source>
        <strain evidence="3 4">ATCC 51866</strain>
    </source>
</reference>
<name>A0ABP2DSY2_9CORY</name>
<protein>
    <submittedName>
        <fullName evidence="3">YceI-like domain protein</fullName>
    </submittedName>
</protein>